<dbReference type="AlphaFoldDB" id="A0A238KG47"/>
<dbReference type="Proteomes" id="UP000220836">
    <property type="component" value="Unassembled WGS sequence"/>
</dbReference>
<keyword evidence="3" id="KW-1185">Reference proteome</keyword>
<organism evidence="2 3">
    <name type="scientific">Pelagimonas varians</name>
    <dbReference type="NCBI Taxonomy" id="696760"/>
    <lineage>
        <taxon>Bacteria</taxon>
        <taxon>Pseudomonadati</taxon>
        <taxon>Pseudomonadota</taxon>
        <taxon>Alphaproteobacteria</taxon>
        <taxon>Rhodobacterales</taxon>
        <taxon>Roseobacteraceae</taxon>
        <taxon>Pelagimonas</taxon>
    </lineage>
</organism>
<dbReference type="SUPFAM" id="SSF56349">
    <property type="entry name" value="DNA breaking-rejoining enzymes"/>
    <property type="match status" value="1"/>
</dbReference>
<evidence type="ECO:0008006" key="4">
    <source>
        <dbReference type="Google" id="ProtNLM"/>
    </source>
</evidence>
<dbReference type="Gene3D" id="1.10.443.10">
    <property type="entry name" value="Intergrase catalytic core"/>
    <property type="match status" value="1"/>
</dbReference>
<dbReference type="GO" id="GO:0003677">
    <property type="term" value="F:DNA binding"/>
    <property type="evidence" value="ECO:0007669"/>
    <property type="project" value="InterPro"/>
</dbReference>
<protein>
    <recommendedName>
        <fullName evidence="4">Phage integrase family protein</fullName>
    </recommendedName>
</protein>
<dbReference type="InterPro" id="IPR011010">
    <property type="entry name" value="DNA_brk_join_enz"/>
</dbReference>
<gene>
    <name evidence="2" type="ORF">PEV8663_02290</name>
</gene>
<dbReference type="EMBL" id="FXYH01000007">
    <property type="protein sequence ID" value="SMX41494.1"/>
    <property type="molecule type" value="Genomic_DNA"/>
</dbReference>
<keyword evidence="1" id="KW-0233">DNA recombination</keyword>
<dbReference type="GO" id="GO:0015074">
    <property type="term" value="P:DNA integration"/>
    <property type="evidence" value="ECO:0007669"/>
    <property type="project" value="InterPro"/>
</dbReference>
<evidence type="ECO:0000313" key="2">
    <source>
        <dbReference type="EMBL" id="SMX41494.1"/>
    </source>
</evidence>
<sequence>MLGVVNDRGRYYWVKRVPKRFLGLVCGVDGQPVGQVRQALHTDSLKEAKAKGSQVEAARLAEWEALAVGDDASARAHYEAARTLAEVRGYSYTPMPGLTDGDFDRLMHRVLSLSGDGVLKSPLSDAKAVLGAVPEALPTLPEVLEEYFDLTKTRHIKKSDAQRHRWSLPRERAVNNFLAVTSPNNSRGVRNLKPVNEITRPDALKFRRWWSDRVEGGMKIESANKDFGHLAEIFGTWADLKNAEMPNPFLKLRLEGRDERTRPAFSKEWIQGKLLAPDALTRLNDEARDVFLITLNTGCRPSEITDAPVEDFQVEVDIPFLRIAPHGRELKVAHTRRDVPLLGVSLNAAKRIVARGGIQKYGNKAGSWSACVNKFMTTNGLKETPAHSAYSVRHYVENALLAAKVDDRVRADILGHKYHRPSYGDGGALEGRRAALSLIAF</sequence>
<evidence type="ECO:0000256" key="1">
    <source>
        <dbReference type="ARBA" id="ARBA00023172"/>
    </source>
</evidence>
<dbReference type="GO" id="GO:0006310">
    <property type="term" value="P:DNA recombination"/>
    <property type="evidence" value="ECO:0007669"/>
    <property type="project" value="UniProtKB-KW"/>
</dbReference>
<proteinExistence type="predicted"/>
<dbReference type="InterPro" id="IPR013762">
    <property type="entry name" value="Integrase-like_cat_sf"/>
</dbReference>
<accession>A0A238KG47</accession>
<reference evidence="2 3" key="1">
    <citation type="submission" date="2017-05" db="EMBL/GenBank/DDBJ databases">
        <authorList>
            <person name="Song R."/>
            <person name="Chenine A.L."/>
            <person name="Ruprecht R.M."/>
        </authorList>
    </citation>
    <scope>NUCLEOTIDE SEQUENCE [LARGE SCALE GENOMIC DNA]</scope>
    <source>
        <strain evidence="2 3">CECT 8663</strain>
    </source>
</reference>
<evidence type="ECO:0000313" key="3">
    <source>
        <dbReference type="Proteomes" id="UP000220836"/>
    </source>
</evidence>
<name>A0A238KG47_9RHOB</name>